<proteinExistence type="predicted"/>
<feature type="domain" description="GAF" evidence="1">
    <location>
        <begin position="13"/>
        <end position="158"/>
    </location>
</feature>
<dbReference type="SMART" id="SM00065">
    <property type="entry name" value="GAF"/>
    <property type="match status" value="1"/>
</dbReference>
<dbReference type="InterPro" id="IPR029016">
    <property type="entry name" value="GAF-like_dom_sf"/>
</dbReference>
<sequence>MGDELTSRAIADGDQDTIRAILADVCRLTDMGFAAVAHVTERRWIACQVLDKIEFGLTPGDELEIAQTICTEIRDHGQAVIFDDASVDPDWRTHPVPILYGFKSYASFPIILSNGDFYGTLCAIDPRRRKVATSEVIATLSAYARQVAVLLESAQAARG</sequence>
<organism evidence="2 3">
    <name type="scientific">Sphingobium cyanobacteriorum</name>
    <dbReference type="NCBI Taxonomy" id="3063954"/>
    <lineage>
        <taxon>Bacteria</taxon>
        <taxon>Pseudomonadati</taxon>
        <taxon>Pseudomonadota</taxon>
        <taxon>Alphaproteobacteria</taxon>
        <taxon>Sphingomonadales</taxon>
        <taxon>Sphingomonadaceae</taxon>
        <taxon>Sphingobium</taxon>
    </lineage>
</organism>
<evidence type="ECO:0000313" key="2">
    <source>
        <dbReference type="EMBL" id="MDO7835694.1"/>
    </source>
</evidence>
<dbReference type="PANTHER" id="PTHR43102">
    <property type="entry name" value="SLR1143 PROTEIN"/>
    <property type="match status" value="1"/>
</dbReference>
<dbReference type="Pfam" id="PF01590">
    <property type="entry name" value="GAF"/>
    <property type="match status" value="1"/>
</dbReference>
<dbReference type="SUPFAM" id="SSF55781">
    <property type="entry name" value="GAF domain-like"/>
    <property type="match status" value="1"/>
</dbReference>
<dbReference type="Gene3D" id="3.30.450.40">
    <property type="match status" value="1"/>
</dbReference>
<evidence type="ECO:0000313" key="3">
    <source>
        <dbReference type="Proteomes" id="UP001176471"/>
    </source>
</evidence>
<dbReference type="Proteomes" id="UP001176471">
    <property type="component" value="Unassembled WGS sequence"/>
</dbReference>
<keyword evidence="3" id="KW-1185">Reference proteome</keyword>
<evidence type="ECO:0000259" key="1">
    <source>
        <dbReference type="SMART" id="SM00065"/>
    </source>
</evidence>
<accession>A0ABT8ZMD5</accession>
<dbReference type="EMBL" id="JAUQOM010000005">
    <property type="protein sequence ID" value="MDO7835694.1"/>
    <property type="molecule type" value="Genomic_DNA"/>
</dbReference>
<dbReference type="PANTHER" id="PTHR43102:SF2">
    <property type="entry name" value="GAF DOMAIN-CONTAINING PROTEIN"/>
    <property type="match status" value="1"/>
</dbReference>
<reference evidence="2" key="1">
    <citation type="submission" date="2023-07" db="EMBL/GenBank/DDBJ databases">
        <title>Bacterial whole genome sequence for Sphingobium sp. HBC34.</title>
        <authorList>
            <person name="Le V."/>
            <person name="Ko S.-R."/>
            <person name="Ahn C.-Y."/>
            <person name="Oh H.-M."/>
        </authorList>
    </citation>
    <scope>NUCLEOTIDE SEQUENCE</scope>
    <source>
        <strain evidence="2">HBC34</strain>
    </source>
</reference>
<dbReference type="InterPro" id="IPR003018">
    <property type="entry name" value="GAF"/>
</dbReference>
<dbReference type="RefSeq" id="WP_304536123.1">
    <property type="nucleotide sequence ID" value="NZ_JAUQOM010000005.1"/>
</dbReference>
<gene>
    <name evidence="2" type="ORF">Q4610_11640</name>
</gene>
<protein>
    <submittedName>
        <fullName evidence="2">GAF domain-containing protein</fullName>
    </submittedName>
</protein>
<name>A0ABT8ZMD5_9SPHN</name>
<comment type="caution">
    <text evidence="2">The sequence shown here is derived from an EMBL/GenBank/DDBJ whole genome shotgun (WGS) entry which is preliminary data.</text>
</comment>